<keyword evidence="1" id="KW-0732">Signal</keyword>
<dbReference type="RefSeq" id="WP_111373107.1">
    <property type="nucleotide sequence ID" value="NZ_CP029480.1"/>
</dbReference>
<organism evidence="2 3">
    <name type="scientific">Arcticibacterium luteifluviistationis</name>
    <dbReference type="NCBI Taxonomy" id="1784714"/>
    <lineage>
        <taxon>Bacteria</taxon>
        <taxon>Pseudomonadati</taxon>
        <taxon>Bacteroidota</taxon>
        <taxon>Cytophagia</taxon>
        <taxon>Cytophagales</taxon>
        <taxon>Leadbetterellaceae</taxon>
        <taxon>Arcticibacterium</taxon>
    </lineage>
</organism>
<gene>
    <name evidence="2" type="ORF">DJ013_16785</name>
</gene>
<reference evidence="2 3" key="1">
    <citation type="submission" date="2018-05" db="EMBL/GenBank/DDBJ databases">
        <title>Complete genome sequence of Arcticibacterium luteifluviistationis SM1504T, a cytophagaceae bacterium isolated from Arctic surface seawater.</title>
        <authorList>
            <person name="Li Y."/>
            <person name="Qin Q.-L."/>
        </authorList>
    </citation>
    <scope>NUCLEOTIDE SEQUENCE [LARGE SCALE GENOMIC DNA]</scope>
    <source>
        <strain evidence="2 3">SM1504</strain>
    </source>
</reference>
<keyword evidence="3" id="KW-1185">Reference proteome</keyword>
<protein>
    <recommendedName>
        <fullName evidence="4">Methane oxygenase PmoA</fullName>
    </recommendedName>
</protein>
<dbReference type="Pfam" id="PF14100">
    <property type="entry name" value="DUF6807"/>
    <property type="match status" value="1"/>
</dbReference>
<dbReference type="KEGG" id="als:DJ013_16785"/>
<sequence length="414" mass="47260">MKKNILLFAISLFAFQANSQKIASFKISPKAVSSYAMSYNVQVDLDKITFLNETQLSLIEVNENLRREVPFQIEKGKTRILHWQIDQDKTIGSLSYDLIKKKPATPSSKLVLRRENGSLKINGQNSTLLGYQYKFMPAPEGTDPAFGRSGFIHPLNTPKGDTLTWIQPDDHYHHYGLWNPWTHVLFEGDTLDFWNLNKKQGTVRFAQFLKQEDGPIFAEYAALHEHIVFKNGGEKVALNEVQNVRVFQPEKDLYVMDFSIDMSPAGDAPFHILEYRYGGFGWRATEAWNDKNSIVITSEGKSRKESDGSTAKWCIVQGELGENYGGAILMSYPTNFNHPEPLRIWPEGSNGDGDMFVNFAPTKNMDWVLEPNNTYNLKYRLIVFNGDMTAEKAEAAWQEYTNPIKIETETTLFK</sequence>
<proteinExistence type="predicted"/>
<evidence type="ECO:0008006" key="4">
    <source>
        <dbReference type="Google" id="ProtNLM"/>
    </source>
</evidence>
<dbReference type="OrthoDB" id="2540540at2"/>
<evidence type="ECO:0000313" key="2">
    <source>
        <dbReference type="EMBL" id="AWV99739.1"/>
    </source>
</evidence>
<dbReference type="AlphaFoldDB" id="A0A2Z4GEI7"/>
<dbReference type="EMBL" id="CP029480">
    <property type="protein sequence ID" value="AWV99739.1"/>
    <property type="molecule type" value="Genomic_DNA"/>
</dbReference>
<feature type="signal peptide" evidence="1">
    <location>
        <begin position="1"/>
        <end position="19"/>
    </location>
</feature>
<dbReference type="InterPro" id="IPR029475">
    <property type="entry name" value="DUF6807"/>
</dbReference>
<accession>A0A2Z4GEI7</accession>
<evidence type="ECO:0000256" key="1">
    <source>
        <dbReference type="SAM" id="SignalP"/>
    </source>
</evidence>
<feature type="chain" id="PRO_5016466188" description="Methane oxygenase PmoA" evidence="1">
    <location>
        <begin position="20"/>
        <end position="414"/>
    </location>
</feature>
<evidence type="ECO:0000313" key="3">
    <source>
        <dbReference type="Proteomes" id="UP000249873"/>
    </source>
</evidence>
<dbReference type="Proteomes" id="UP000249873">
    <property type="component" value="Chromosome"/>
</dbReference>
<name>A0A2Z4GEI7_9BACT</name>